<protein>
    <submittedName>
        <fullName evidence="1">Uncharacterized protein</fullName>
    </submittedName>
</protein>
<gene>
    <name evidence="1" type="ORF">V0R53_00185</name>
</gene>
<dbReference type="AlphaFoldDB" id="A0AB35WKV4"/>
<name>A0AB35WKV4_9PSED</name>
<evidence type="ECO:0000313" key="2">
    <source>
        <dbReference type="Proteomes" id="UP001307839"/>
    </source>
</evidence>
<reference evidence="1 2" key="1">
    <citation type="submission" date="2024-01" db="EMBL/GenBank/DDBJ databases">
        <title>Unpublished Manusciprt.</title>
        <authorList>
            <person name="Duman M."/>
            <person name="Valdes E.G."/>
            <person name="Ajmi N."/>
            <person name="Altun S."/>
            <person name="Saticioglu I.B."/>
        </authorList>
    </citation>
    <scope>NUCLEOTIDE SEQUENCE [LARGE SCALE GENOMIC DNA]</scope>
    <source>
        <strain evidence="1 2">120P</strain>
    </source>
</reference>
<keyword evidence="2" id="KW-1185">Reference proteome</keyword>
<dbReference type="Proteomes" id="UP001307839">
    <property type="component" value="Unassembled WGS sequence"/>
</dbReference>
<dbReference type="RefSeq" id="WP_330078476.1">
    <property type="nucleotide sequence ID" value="NZ_JAZDCU010000001.1"/>
</dbReference>
<proteinExistence type="predicted"/>
<accession>A0AB35WKV4</accession>
<evidence type="ECO:0000313" key="1">
    <source>
        <dbReference type="EMBL" id="MEE1864802.1"/>
    </source>
</evidence>
<sequence>MKIKSLRAYAIPVLTLAVLAYAGLAPVPPKPATVAACIQFPGCVVQVASFQKLPSLR</sequence>
<organism evidence="1 2">
    <name type="scientific">Pseudomonas auratipiscis</name>
    <dbReference type="NCBI Taxonomy" id="3115853"/>
    <lineage>
        <taxon>Bacteria</taxon>
        <taxon>Pseudomonadati</taxon>
        <taxon>Pseudomonadota</taxon>
        <taxon>Gammaproteobacteria</taxon>
        <taxon>Pseudomonadales</taxon>
        <taxon>Pseudomonadaceae</taxon>
        <taxon>Pseudomonas</taxon>
    </lineage>
</organism>
<comment type="caution">
    <text evidence="1">The sequence shown here is derived from an EMBL/GenBank/DDBJ whole genome shotgun (WGS) entry which is preliminary data.</text>
</comment>
<dbReference type="EMBL" id="JAZDQP010000001">
    <property type="protein sequence ID" value="MEE1864802.1"/>
    <property type="molecule type" value="Genomic_DNA"/>
</dbReference>